<organism evidence="1 2">
    <name type="scientific">Lysinibacillus mangiferihumi</name>
    <dbReference type="NCBI Taxonomy" id="1130819"/>
    <lineage>
        <taxon>Bacteria</taxon>
        <taxon>Bacillati</taxon>
        <taxon>Bacillota</taxon>
        <taxon>Bacilli</taxon>
        <taxon>Bacillales</taxon>
        <taxon>Bacillaceae</taxon>
        <taxon>Lysinibacillus</taxon>
    </lineage>
</organism>
<name>A0A4U2YWK1_9BACI</name>
<evidence type="ECO:0000313" key="1">
    <source>
        <dbReference type="EMBL" id="TKI65574.1"/>
    </source>
</evidence>
<accession>A0A4U2YWK1</accession>
<evidence type="ECO:0008006" key="3">
    <source>
        <dbReference type="Google" id="ProtNLM"/>
    </source>
</evidence>
<dbReference type="RefSeq" id="WP_107896391.1">
    <property type="nucleotide sequence ID" value="NZ_PYWM01000020.1"/>
</dbReference>
<comment type="caution">
    <text evidence="1">The sequence shown here is derived from an EMBL/GenBank/DDBJ whole genome shotgun (WGS) entry which is preliminary data.</text>
</comment>
<protein>
    <recommendedName>
        <fullName evidence="3">DUF3850 domain-containing protein</fullName>
    </recommendedName>
</protein>
<dbReference type="EMBL" id="SZPU01000062">
    <property type="protein sequence ID" value="TKI65574.1"/>
    <property type="molecule type" value="Genomic_DNA"/>
</dbReference>
<dbReference type="AlphaFoldDB" id="A0A4U2YWK1"/>
<proteinExistence type="predicted"/>
<gene>
    <name evidence="1" type="ORF">FC756_16120</name>
</gene>
<sequence>MDIVVTIPKSEYRNDDRETVVYQQGDYEQFWQLTRRPKNLNIGDRVYFVKHGYIESSMKVKRIEVKATATCEVTSRTWNGCLIFMDDLRHEQLEQVRGFQGFRYRWW</sequence>
<dbReference type="Proteomes" id="UP000308744">
    <property type="component" value="Unassembled WGS sequence"/>
</dbReference>
<reference evidence="1 2" key="1">
    <citation type="submission" date="2019-04" db="EMBL/GenBank/DDBJ databases">
        <title>Lysinibacillus genome sequencing.</title>
        <authorList>
            <person name="Dunlap C."/>
        </authorList>
    </citation>
    <scope>NUCLEOTIDE SEQUENCE [LARGE SCALE GENOMIC DNA]</scope>
    <source>
        <strain evidence="1 2">CCTCC AB 2010389</strain>
    </source>
</reference>
<keyword evidence="2" id="KW-1185">Reference proteome</keyword>
<evidence type="ECO:0000313" key="2">
    <source>
        <dbReference type="Proteomes" id="UP000308744"/>
    </source>
</evidence>